<dbReference type="AlphaFoldDB" id="A0A848BSE0"/>
<reference evidence="1 2" key="1">
    <citation type="submission" date="2020-04" db="EMBL/GenBank/DDBJ databases">
        <authorList>
            <person name="Hitch T.C.A."/>
            <person name="Wylensek D."/>
            <person name="Clavel T."/>
        </authorList>
    </citation>
    <scope>NUCLEOTIDE SEQUENCE [LARGE SCALE GENOMIC DNA]</scope>
    <source>
        <strain evidence="1 2">Oil-RF-744-FAT-WT-6-1</strain>
    </source>
</reference>
<dbReference type="Proteomes" id="UP000591071">
    <property type="component" value="Unassembled WGS sequence"/>
</dbReference>
<dbReference type="RefSeq" id="WP_170087686.1">
    <property type="nucleotide sequence ID" value="NZ_JABAFG010000012.1"/>
</dbReference>
<gene>
    <name evidence="1" type="ORF">HF872_08255</name>
</gene>
<sequence length="98" mass="11034">MGKVATIITNTKAMSGRSGLYLRQRDAVQVKEHWQRVSRVTREPAGGKACPSDRRYLFYKEAAWSGNLGGTAEELSAFRPKSGRKSAFFIYFLEVTDK</sequence>
<name>A0A848BSE0_9FIRM</name>
<evidence type="ECO:0000313" key="2">
    <source>
        <dbReference type="Proteomes" id="UP000591071"/>
    </source>
</evidence>
<protein>
    <submittedName>
        <fullName evidence="1">Uncharacterized protein</fullName>
    </submittedName>
</protein>
<accession>A0A848BSE0</accession>
<organism evidence="1 2">
    <name type="scientific">Megasphaera hexanoica</name>
    <dbReference type="NCBI Taxonomy" id="1675036"/>
    <lineage>
        <taxon>Bacteria</taxon>
        <taxon>Bacillati</taxon>
        <taxon>Bacillota</taxon>
        <taxon>Negativicutes</taxon>
        <taxon>Veillonellales</taxon>
        <taxon>Veillonellaceae</taxon>
        <taxon>Megasphaera</taxon>
    </lineage>
</organism>
<dbReference type="EMBL" id="JABAFG010000012">
    <property type="protein sequence ID" value="NME28612.1"/>
    <property type="molecule type" value="Genomic_DNA"/>
</dbReference>
<proteinExistence type="predicted"/>
<evidence type="ECO:0000313" key="1">
    <source>
        <dbReference type="EMBL" id="NME28612.1"/>
    </source>
</evidence>
<comment type="caution">
    <text evidence="1">The sequence shown here is derived from an EMBL/GenBank/DDBJ whole genome shotgun (WGS) entry which is preliminary data.</text>
</comment>